<feature type="transmembrane region" description="Helical" evidence="6">
    <location>
        <begin position="21"/>
        <end position="41"/>
    </location>
</feature>
<protein>
    <recommendedName>
        <fullName evidence="11">ABC3 transporter permease protein domain-containing protein</fullName>
    </recommendedName>
</protein>
<evidence type="ECO:0000313" key="9">
    <source>
        <dbReference type="EMBL" id="PDO10322.1"/>
    </source>
</evidence>
<evidence type="ECO:0000256" key="3">
    <source>
        <dbReference type="ARBA" id="ARBA00022692"/>
    </source>
</evidence>
<proteinExistence type="predicted"/>
<feature type="transmembrane region" description="Helical" evidence="6">
    <location>
        <begin position="256"/>
        <end position="280"/>
    </location>
</feature>
<dbReference type="InterPro" id="IPR003838">
    <property type="entry name" value="ABC3_permease_C"/>
</dbReference>
<dbReference type="Pfam" id="PF02687">
    <property type="entry name" value="FtsX"/>
    <property type="match status" value="1"/>
</dbReference>
<feature type="transmembrane region" description="Helical" evidence="6">
    <location>
        <begin position="300"/>
        <end position="333"/>
    </location>
</feature>
<evidence type="ECO:0000256" key="2">
    <source>
        <dbReference type="ARBA" id="ARBA00022475"/>
    </source>
</evidence>
<keyword evidence="4 6" id="KW-1133">Transmembrane helix</keyword>
<dbReference type="InterPro" id="IPR025857">
    <property type="entry name" value="MacB_PCD"/>
</dbReference>
<evidence type="ECO:0000256" key="1">
    <source>
        <dbReference type="ARBA" id="ARBA00004651"/>
    </source>
</evidence>
<comment type="subcellular location">
    <subcellularLocation>
        <location evidence="1">Cell membrane</location>
        <topology evidence="1">Multi-pass membrane protein</topology>
    </subcellularLocation>
</comment>
<evidence type="ECO:0000259" key="8">
    <source>
        <dbReference type="Pfam" id="PF12704"/>
    </source>
</evidence>
<evidence type="ECO:0008006" key="11">
    <source>
        <dbReference type="Google" id="ProtNLM"/>
    </source>
</evidence>
<evidence type="ECO:0000256" key="6">
    <source>
        <dbReference type="SAM" id="Phobius"/>
    </source>
</evidence>
<organism evidence="9 10">
    <name type="scientific">Candidatus Reconcilbacillus cellulovorans</name>
    <dbReference type="NCBI Taxonomy" id="1906605"/>
    <lineage>
        <taxon>Bacteria</taxon>
        <taxon>Bacillati</taxon>
        <taxon>Bacillota</taxon>
        <taxon>Bacilli</taxon>
        <taxon>Bacillales</taxon>
        <taxon>Paenibacillaceae</taxon>
        <taxon>Candidatus Reconcilbacillus</taxon>
    </lineage>
</organism>
<evidence type="ECO:0000259" key="7">
    <source>
        <dbReference type="Pfam" id="PF02687"/>
    </source>
</evidence>
<keyword evidence="5 6" id="KW-0472">Membrane</keyword>
<feature type="domain" description="MacB-like periplasmic core" evidence="8">
    <location>
        <begin position="27"/>
        <end position="227"/>
    </location>
</feature>
<evidence type="ECO:0000256" key="4">
    <source>
        <dbReference type="ARBA" id="ARBA00022989"/>
    </source>
</evidence>
<dbReference type="GO" id="GO:0022857">
    <property type="term" value="F:transmembrane transporter activity"/>
    <property type="evidence" value="ECO:0007669"/>
    <property type="project" value="TreeGrafter"/>
</dbReference>
<sequence>MWARIRFLSLLVVRNLRRNKTTAAVLALGYAVGWMFPAYVLTALNFEWNVLRDQTMIAADRTWVAVNRAPVVVSPFSSEKPAGPTENELLERLKSLDPGVEQVSYRAEMWTVLSYRDKIRYTYALHVDRDFDRHFKKFLSSGSWRTDSPDLAECVLGSRLAKQLVGKNAVGRRIAVAGEGCLVVGVTDLFPDRVIVKDEEGALLKGTVYYYVRLKDKEAFEPIRAKILHLKSDLLIEPATAETRRAVSELYRMGSIAFIFSIPCLIYFIINSMNIIYLLFLNRKGKMGIQLALGARRRDLYAEMFGELLAVTTVSMVVVFAVLALVGPVVALYLRPIRIDAAAVSAVLALHVALCALLAALFTRQLPRRELVGLIREVDG</sequence>
<dbReference type="GO" id="GO:0005886">
    <property type="term" value="C:plasma membrane"/>
    <property type="evidence" value="ECO:0007669"/>
    <property type="project" value="UniProtKB-SubCell"/>
</dbReference>
<keyword evidence="2" id="KW-1003">Cell membrane</keyword>
<reference evidence="9 10" key="1">
    <citation type="submission" date="2016-12" db="EMBL/GenBank/DDBJ databases">
        <title>Candidatus Reconcilibacillus cellulovorans genome.</title>
        <authorList>
            <person name="Kolinko S."/>
            <person name="Wu Y.-W."/>
            <person name="Tachea F."/>
            <person name="Denzel E."/>
            <person name="Hiras J."/>
            <person name="Baecker N."/>
            <person name="Chan L.J."/>
            <person name="Eichorst S.A."/>
            <person name="Frey D."/>
            <person name="Adams P.D."/>
            <person name="Pray T."/>
            <person name="Tanjore D."/>
            <person name="Petzold C.J."/>
            <person name="Gladden J.M."/>
            <person name="Simmons B.A."/>
            <person name="Singer S.W."/>
        </authorList>
    </citation>
    <scope>NUCLEOTIDE SEQUENCE [LARGE SCALE GENOMIC DNA]</scope>
    <source>
        <strain evidence="9">JTherm</strain>
    </source>
</reference>
<dbReference type="EMBL" id="MOXJ01000015">
    <property type="protein sequence ID" value="PDO10322.1"/>
    <property type="molecule type" value="Genomic_DNA"/>
</dbReference>
<dbReference type="Proteomes" id="UP000243688">
    <property type="component" value="Unassembled WGS sequence"/>
</dbReference>
<evidence type="ECO:0000256" key="5">
    <source>
        <dbReference type="ARBA" id="ARBA00023136"/>
    </source>
</evidence>
<dbReference type="PANTHER" id="PTHR30572">
    <property type="entry name" value="MEMBRANE COMPONENT OF TRANSPORTER-RELATED"/>
    <property type="match status" value="1"/>
</dbReference>
<feature type="transmembrane region" description="Helical" evidence="6">
    <location>
        <begin position="339"/>
        <end position="362"/>
    </location>
</feature>
<feature type="domain" description="ABC3 transporter permease C-terminal" evidence="7">
    <location>
        <begin position="259"/>
        <end position="366"/>
    </location>
</feature>
<dbReference type="InterPro" id="IPR050250">
    <property type="entry name" value="Macrolide_Exporter_MacB"/>
</dbReference>
<dbReference type="PANTHER" id="PTHR30572:SF18">
    <property type="entry name" value="ABC-TYPE MACROLIDE FAMILY EXPORT SYSTEM PERMEASE COMPONENT 2"/>
    <property type="match status" value="1"/>
</dbReference>
<comment type="caution">
    <text evidence="9">The sequence shown here is derived from an EMBL/GenBank/DDBJ whole genome shotgun (WGS) entry which is preliminary data.</text>
</comment>
<gene>
    <name evidence="9" type="ORF">BLM47_07240</name>
</gene>
<dbReference type="Pfam" id="PF12704">
    <property type="entry name" value="MacB_PCD"/>
    <property type="match status" value="1"/>
</dbReference>
<accession>A0A2A6E056</accession>
<name>A0A2A6E056_9BACL</name>
<dbReference type="AlphaFoldDB" id="A0A2A6E056"/>
<evidence type="ECO:0000313" key="10">
    <source>
        <dbReference type="Proteomes" id="UP000243688"/>
    </source>
</evidence>
<keyword evidence="3 6" id="KW-0812">Transmembrane</keyword>